<gene>
    <name evidence="1" type="ordered locus">LMM7_2689</name>
</gene>
<proteinExistence type="predicted"/>
<accession>A0A0E0UZB9</accession>
<dbReference type="Proteomes" id="UP000000486">
    <property type="component" value="Chromosome"/>
</dbReference>
<name>A0A0E0UZB9_LISMM</name>
<evidence type="ECO:0000313" key="1">
    <source>
        <dbReference type="EMBL" id="AEH93694.1"/>
    </source>
</evidence>
<dbReference type="HOGENOM" id="CLU_121222_0_0_9"/>
<reference evidence="1 2" key="1">
    <citation type="journal article" date="2011" name="J. Bacteriol.">
        <title>Genome sequence of the nonpathogenic Listeria monocytogenes serovar 4a strain M7.</title>
        <authorList>
            <person name="Chen J."/>
            <person name="Xia Y."/>
            <person name="Cheng C."/>
            <person name="Fang C."/>
            <person name="Shan Y."/>
            <person name="Jin G."/>
            <person name="Fang W."/>
        </authorList>
    </citation>
    <scope>NUCLEOTIDE SEQUENCE [LARGE SCALE GENOMIC DNA]</scope>
    <source>
        <strain evidence="1 2">M7</strain>
    </source>
</reference>
<sequence>MLKLINSHERVTKQFTIRKESGHVKTSQKLQMRSGERCAEQLTLFAEDFLVNHSQSQESDWASKKLEELCSLKLLEQLNKSNHAIYSLKTLKGYYRTTKEKRSLQSLPRFMNWGTMRNGRFLTAKISESHKTENACSLSDILEEQVDEKYFLSQKHLERLMKAESLQTRLLPDTHTVNEKAHILKRQGKASK</sequence>
<organism evidence="1 2">
    <name type="scientific">Listeria monocytogenes serotype 4a (strain M7)</name>
    <dbReference type="NCBI Taxonomy" id="1030009"/>
    <lineage>
        <taxon>Bacteria</taxon>
        <taxon>Bacillati</taxon>
        <taxon>Bacillota</taxon>
        <taxon>Bacilli</taxon>
        <taxon>Bacillales</taxon>
        <taxon>Listeriaceae</taxon>
        <taxon>Listeria</taxon>
    </lineage>
</organism>
<dbReference type="KEGG" id="lmq:LMM7_2689"/>
<evidence type="ECO:0000313" key="2">
    <source>
        <dbReference type="Proteomes" id="UP000000486"/>
    </source>
</evidence>
<dbReference type="AlphaFoldDB" id="A0A0E0UZB9"/>
<protein>
    <submittedName>
        <fullName evidence="1">Uncharacterized protein</fullName>
    </submittedName>
</protein>
<dbReference type="EMBL" id="CP002816">
    <property type="protein sequence ID" value="AEH93694.1"/>
    <property type="molecule type" value="Genomic_DNA"/>
</dbReference>